<reference evidence="1 2" key="2">
    <citation type="submission" date="2009-03" db="EMBL/GenBank/DDBJ databases">
        <title>Draft genome sequence of Coprococcus comes (ATCC 27758).</title>
        <authorList>
            <person name="Sudarsanam P."/>
            <person name="Ley R."/>
            <person name="Guruge J."/>
            <person name="Turnbaugh P.J."/>
            <person name="Mahowald M."/>
            <person name="Liep D."/>
            <person name="Gordon J."/>
        </authorList>
    </citation>
    <scope>NUCLEOTIDE SEQUENCE [LARGE SCALE GENOMIC DNA]</scope>
    <source>
        <strain evidence="1 2">ATCC 27758</strain>
    </source>
</reference>
<sequence length="40" mass="4894">MIHDVSIWLTIIRMKYMGDQLSNLSVCNICKRQSRRRKWL</sequence>
<accession>C0B9Q3</accession>
<dbReference type="EMBL" id="ABVR01000040">
    <property type="protein sequence ID" value="EEG90005.1"/>
    <property type="molecule type" value="Genomic_DNA"/>
</dbReference>
<proteinExistence type="predicted"/>
<evidence type="ECO:0000313" key="2">
    <source>
        <dbReference type="Proteomes" id="UP000003793"/>
    </source>
</evidence>
<name>C0B9Q3_9FIRM</name>
<organism evidence="1 2">
    <name type="scientific">Coprococcus comes ATCC 27758</name>
    <dbReference type="NCBI Taxonomy" id="470146"/>
    <lineage>
        <taxon>Bacteria</taxon>
        <taxon>Bacillati</taxon>
        <taxon>Bacillota</taxon>
        <taxon>Clostridia</taxon>
        <taxon>Lachnospirales</taxon>
        <taxon>Lachnospiraceae</taxon>
        <taxon>Coprococcus</taxon>
    </lineage>
</organism>
<dbReference type="AlphaFoldDB" id="C0B9Q3"/>
<evidence type="ECO:0000313" key="1">
    <source>
        <dbReference type="EMBL" id="EEG90005.1"/>
    </source>
</evidence>
<dbReference type="Proteomes" id="UP000003793">
    <property type="component" value="Unassembled WGS sequence"/>
</dbReference>
<dbReference type="HOGENOM" id="CLU_3288053_0_0_9"/>
<comment type="caution">
    <text evidence="1">The sequence shown here is derived from an EMBL/GenBank/DDBJ whole genome shotgun (WGS) entry which is preliminary data.</text>
</comment>
<reference evidence="1 2" key="1">
    <citation type="submission" date="2009-02" db="EMBL/GenBank/DDBJ databases">
        <authorList>
            <person name="Fulton L."/>
            <person name="Clifton S."/>
            <person name="Fulton B."/>
            <person name="Xu J."/>
            <person name="Minx P."/>
            <person name="Pepin K.H."/>
            <person name="Johnson M."/>
            <person name="Bhonagiri V."/>
            <person name="Nash W.E."/>
            <person name="Mardis E.R."/>
            <person name="Wilson R.K."/>
        </authorList>
    </citation>
    <scope>NUCLEOTIDE SEQUENCE [LARGE SCALE GENOMIC DNA]</scope>
    <source>
        <strain evidence="1 2">ATCC 27758</strain>
    </source>
</reference>
<gene>
    <name evidence="1" type="ORF">COPCOM_01880</name>
</gene>
<protein>
    <submittedName>
        <fullName evidence="1">Uncharacterized protein</fullName>
    </submittedName>
</protein>